<keyword evidence="1" id="KW-0808">Transferase</keyword>
<dbReference type="InterPro" id="IPR001206">
    <property type="entry name" value="Diacylglycerol_kinase_cat_dom"/>
</dbReference>
<dbReference type="GO" id="GO:0008654">
    <property type="term" value="P:phospholipid biosynthetic process"/>
    <property type="evidence" value="ECO:0007669"/>
    <property type="project" value="InterPro"/>
</dbReference>
<dbReference type="Pfam" id="PF00781">
    <property type="entry name" value="DAGK_cat"/>
    <property type="match status" value="1"/>
</dbReference>
<evidence type="ECO:0000313" key="6">
    <source>
        <dbReference type="EMBL" id="KPM79663.1"/>
    </source>
</evidence>
<dbReference type="AlphaFoldDB" id="A0A0P7DR36"/>
<dbReference type="InterPro" id="IPR017438">
    <property type="entry name" value="ATP-NAD_kinase_N"/>
</dbReference>
<dbReference type="PROSITE" id="PS50146">
    <property type="entry name" value="DAGK"/>
    <property type="match status" value="1"/>
</dbReference>
<dbReference type="GO" id="GO:0005524">
    <property type="term" value="F:ATP binding"/>
    <property type="evidence" value="ECO:0007669"/>
    <property type="project" value="UniProtKB-KW"/>
</dbReference>
<dbReference type="InterPro" id="IPR050187">
    <property type="entry name" value="Lipid_Phosphate_FormReg"/>
</dbReference>
<evidence type="ECO:0000256" key="2">
    <source>
        <dbReference type="ARBA" id="ARBA00022741"/>
    </source>
</evidence>
<dbReference type="PANTHER" id="PTHR12358">
    <property type="entry name" value="SPHINGOSINE KINASE"/>
    <property type="match status" value="1"/>
</dbReference>
<dbReference type="InterPro" id="IPR016064">
    <property type="entry name" value="NAD/diacylglycerol_kinase_sf"/>
</dbReference>
<dbReference type="OrthoDB" id="142078at2"/>
<organism evidence="6 7">
    <name type="scientific">Pseudoalteromonas lipolytica</name>
    <dbReference type="NCBI Taxonomy" id="570156"/>
    <lineage>
        <taxon>Bacteria</taxon>
        <taxon>Pseudomonadati</taxon>
        <taxon>Pseudomonadota</taxon>
        <taxon>Gammaproteobacteria</taxon>
        <taxon>Alteromonadales</taxon>
        <taxon>Pseudoalteromonadaceae</taxon>
        <taxon>Pseudoalteromonas</taxon>
    </lineage>
</organism>
<dbReference type="PANTHER" id="PTHR12358:SF54">
    <property type="entry name" value="SPHINGOSINE KINASE RELATED PROTEIN"/>
    <property type="match status" value="1"/>
</dbReference>
<protein>
    <submittedName>
        <fullName evidence="6">Transcriptional regulator</fullName>
    </submittedName>
</protein>
<accession>A0A0P7DR36</accession>
<proteinExistence type="predicted"/>
<feature type="domain" description="DAGKc" evidence="5">
    <location>
        <begin position="1"/>
        <end position="123"/>
    </location>
</feature>
<keyword evidence="4" id="KW-0067">ATP-binding</keyword>
<comment type="caution">
    <text evidence="6">The sequence shown here is derived from an EMBL/GenBank/DDBJ whole genome shotgun (WGS) entry which is preliminary data.</text>
</comment>
<evidence type="ECO:0000259" key="5">
    <source>
        <dbReference type="PROSITE" id="PS50146"/>
    </source>
</evidence>
<sequence>MLIIIKPSDKKNHKNSVDWLLKECKKRQIEPELYLTTGKFENDCADITHLAKNQSQVVVIGGDGTLHLAVNALMSSRCSIALIPAGTGNDFARGFTCKKQAWYEAVFNSRTELIDVGQINQRYFINVAGIGFDAEVVTQLNKAGSFSSFGYTWQGIKQLFSFRARSLKGEFNGKALNYSNLATIFANHHYFGGGLKIAPRAKLNDGQLDCYCMPAGGLLKNLISFLYLLLVKHHSLHALEYTCLTTAEITTKGLAIEADGELVGFTPAKVKIHKQALRFHVP</sequence>
<dbReference type="GO" id="GO:0016301">
    <property type="term" value="F:kinase activity"/>
    <property type="evidence" value="ECO:0007669"/>
    <property type="project" value="UniProtKB-KW"/>
</dbReference>
<evidence type="ECO:0000256" key="4">
    <source>
        <dbReference type="ARBA" id="ARBA00022840"/>
    </source>
</evidence>
<dbReference type="InterPro" id="IPR005218">
    <property type="entry name" value="Diacylglycerol/lipid_kinase"/>
</dbReference>
<evidence type="ECO:0000256" key="1">
    <source>
        <dbReference type="ARBA" id="ARBA00022679"/>
    </source>
</evidence>
<dbReference type="EMBL" id="LJTC01000016">
    <property type="protein sequence ID" value="KPM79663.1"/>
    <property type="molecule type" value="Genomic_DNA"/>
</dbReference>
<dbReference type="Proteomes" id="UP000050378">
    <property type="component" value="Unassembled WGS sequence"/>
</dbReference>
<keyword evidence="2" id="KW-0547">Nucleotide-binding</keyword>
<name>A0A0P7DR36_9GAMM</name>
<reference evidence="6 7" key="1">
    <citation type="submission" date="2015-09" db="EMBL/GenBank/DDBJ databases">
        <title>Draft Genome Sequence of Pseudoalteromonas lipolytica UCD-48B.</title>
        <authorList>
            <person name="Krusor M."/>
            <person name="Coil D.A."/>
            <person name="Lang J.M."/>
            <person name="Eisen J.A."/>
            <person name="Alexiev A."/>
        </authorList>
    </citation>
    <scope>NUCLEOTIDE SEQUENCE [LARGE SCALE GENOMIC DNA]</scope>
    <source>
        <strain evidence="6 7">UCD-48B</strain>
    </source>
</reference>
<dbReference type="SUPFAM" id="SSF111331">
    <property type="entry name" value="NAD kinase/diacylglycerol kinase-like"/>
    <property type="match status" value="1"/>
</dbReference>
<dbReference type="Gene3D" id="3.40.50.10330">
    <property type="entry name" value="Probable inorganic polyphosphate/atp-NAD kinase, domain 1"/>
    <property type="match status" value="1"/>
</dbReference>
<dbReference type="PATRIC" id="fig|570156.3.peg.1777"/>
<evidence type="ECO:0000256" key="3">
    <source>
        <dbReference type="ARBA" id="ARBA00022777"/>
    </source>
</evidence>
<dbReference type="NCBIfam" id="TIGR00147">
    <property type="entry name" value="YegS/Rv2252/BmrU family lipid kinase"/>
    <property type="match status" value="1"/>
</dbReference>
<dbReference type="RefSeq" id="WP_054554619.1">
    <property type="nucleotide sequence ID" value="NZ_LJTC01000016.1"/>
</dbReference>
<dbReference type="STRING" id="570156.AOG27_19260"/>
<dbReference type="Gene3D" id="2.60.200.40">
    <property type="match status" value="1"/>
</dbReference>
<keyword evidence="3" id="KW-0418">Kinase</keyword>
<evidence type="ECO:0000313" key="7">
    <source>
        <dbReference type="Proteomes" id="UP000050378"/>
    </source>
</evidence>
<gene>
    <name evidence="6" type="ORF">AOG27_19260</name>
</gene>
<dbReference type="InterPro" id="IPR045540">
    <property type="entry name" value="YegS/DAGK_C"/>
</dbReference>
<dbReference type="Pfam" id="PF19279">
    <property type="entry name" value="YegS_C"/>
    <property type="match status" value="1"/>
</dbReference>